<dbReference type="InterPro" id="IPR001279">
    <property type="entry name" value="Metallo-B-lactamas"/>
</dbReference>
<name>A0ABW6QS84_9NOCA</name>
<dbReference type="EMBL" id="JBIAPI010000002">
    <property type="protein sequence ID" value="MFF3224101.1"/>
    <property type="molecule type" value="Genomic_DNA"/>
</dbReference>
<reference evidence="6 7" key="1">
    <citation type="submission" date="2024-10" db="EMBL/GenBank/DDBJ databases">
        <title>The Natural Products Discovery Center: Release of the First 8490 Sequenced Strains for Exploring Actinobacteria Biosynthetic Diversity.</title>
        <authorList>
            <person name="Kalkreuter E."/>
            <person name="Kautsar S.A."/>
            <person name="Yang D."/>
            <person name="Bader C.D."/>
            <person name="Teijaro C.N."/>
            <person name="Fluegel L."/>
            <person name="Davis C.M."/>
            <person name="Simpson J.R."/>
            <person name="Lauterbach L."/>
            <person name="Steele A.D."/>
            <person name="Gui C."/>
            <person name="Meng S."/>
            <person name="Li G."/>
            <person name="Viehrig K."/>
            <person name="Ye F."/>
            <person name="Su P."/>
            <person name="Kiefer A.F."/>
            <person name="Nichols A."/>
            <person name="Cepeda A.J."/>
            <person name="Yan W."/>
            <person name="Fan B."/>
            <person name="Jiang Y."/>
            <person name="Adhikari A."/>
            <person name="Zheng C.-J."/>
            <person name="Schuster L."/>
            <person name="Cowan T.M."/>
            <person name="Smanski M.J."/>
            <person name="Chevrette M.G."/>
            <person name="De Carvalho L.P.S."/>
            <person name="Shen B."/>
        </authorList>
    </citation>
    <scope>NUCLEOTIDE SEQUENCE [LARGE SCALE GENOMIC DNA]</scope>
    <source>
        <strain evidence="6 7">NPDC003040</strain>
    </source>
</reference>
<dbReference type="SMART" id="SM00849">
    <property type="entry name" value="Lactamase_B"/>
    <property type="match status" value="1"/>
</dbReference>
<evidence type="ECO:0000256" key="2">
    <source>
        <dbReference type="ARBA" id="ARBA00022723"/>
    </source>
</evidence>
<feature type="domain" description="Metallo-beta-lactamase" evidence="5">
    <location>
        <begin position="64"/>
        <end position="265"/>
    </location>
</feature>
<keyword evidence="3" id="KW-0378">Hydrolase</keyword>
<comment type="similarity">
    <text evidence="1">Belongs to the metallo-beta-lactamase superfamily.</text>
</comment>
<keyword evidence="7" id="KW-1185">Reference proteome</keyword>
<proteinExistence type="inferred from homology"/>
<dbReference type="RefSeq" id="WP_387717440.1">
    <property type="nucleotide sequence ID" value="NZ_JBIAPI010000002.1"/>
</dbReference>
<keyword evidence="4" id="KW-0862">Zinc</keyword>
<accession>A0ABW6QS84</accession>
<protein>
    <submittedName>
        <fullName evidence="6">MBL fold metallo-hydrolase</fullName>
    </submittedName>
</protein>
<dbReference type="InterPro" id="IPR036866">
    <property type="entry name" value="RibonucZ/Hydroxyglut_hydro"/>
</dbReference>
<dbReference type="Proteomes" id="UP001601948">
    <property type="component" value="Unassembled WGS sequence"/>
</dbReference>
<sequence>MTLSLDRFTRPATVHSHQLAEHRITYLPDGVALLEPRAWLPAADEQTWLDHTHLLNPDGYLVASVGALMIETDEHALLIDAGVGPLALPTPYGLVRGGQLLESLASVGKSASDIDLIALTHLHLDHIGWLWQSAPGKITSPFAHAEVLVGAIEWSHPELAATDGVAPEMMEVFASQVRTIDDGETIAPGVDAIATPGHTPGHLAYRITSGRSRLLAFGDALTSPIQIHHPHLSTAADDDPARSVTTARRLIEELSHADTTGFGIHFADVQLGRVTHTSQGNQWTTEQPR</sequence>
<dbReference type="Gene3D" id="3.60.15.10">
    <property type="entry name" value="Ribonuclease Z/Hydroxyacylglutathione hydrolase-like"/>
    <property type="match status" value="1"/>
</dbReference>
<keyword evidence="2" id="KW-0479">Metal-binding</keyword>
<gene>
    <name evidence="6" type="ORF">ACFYV7_15015</name>
</gene>
<organism evidence="6 7">
    <name type="scientific">Nocardia suismassiliense</name>
    <dbReference type="NCBI Taxonomy" id="2077092"/>
    <lineage>
        <taxon>Bacteria</taxon>
        <taxon>Bacillati</taxon>
        <taxon>Actinomycetota</taxon>
        <taxon>Actinomycetes</taxon>
        <taxon>Mycobacteriales</taxon>
        <taxon>Nocardiaceae</taxon>
        <taxon>Nocardia</taxon>
    </lineage>
</organism>
<evidence type="ECO:0000313" key="7">
    <source>
        <dbReference type="Proteomes" id="UP001601948"/>
    </source>
</evidence>
<evidence type="ECO:0000313" key="6">
    <source>
        <dbReference type="EMBL" id="MFF3224101.1"/>
    </source>
</evidence>
<dbReference type="PANTHER" id="PTHR42978">
    <property type="entry name" value="QUORUM-QUENCHING LACTONASE YTNP-RELATED-RELATED"/>
    <property type="match status" value="1"/>
</dbReference>
<evidence type="ECO:0000256" key="4">
    <source>
        <dbReference type="ARBA" id="ARBA00022833"/>
    </source>
</evidence>
<dbReference type="SUPFAM" id="SSF56281">
    <property type="entry name" value="Metallo-hydrolase/oxidoreductase"/>
    <property type="match status" value="1"/>
</dbReference>
<evidence type="ECO:0000256" key="1">
    <source>
        <dbReference type="ARBA" id="ARBA00007749"/>
    </source>
</evidence>
<evidence type="ECO:0000259" key="5">
    <source>
        <dbReference type="SMART" id="SM00849"/>
    </source>
</evidence>
<dbReference type="Pfam" id="PF00753">
    <property type="entry name" value="Lactamase_B"/>
    <property type="match status" value="1"/>
</dbReference>
<dbReference type="InterPro" id="IPR051013">
    <property type="entry name" value="MBL_superfamily_lactonases"/>
</dbReference>
<dbReference type="PANTHER" id="PTHR42978:SF6">
    <property type="entry name" value="QUORUM-QUENCHING LACTONASE YTNP-RELATED"/>
    <property type="match status" value="1"/>
</dbReference>
<evidence type="ECO:0000256" key="3">
    <source>
        <dbReference type="ARBA" id="ARBA00022801"/>
    </source>
</evidence>
<comment type="caution">
    <text evidence="6">The sequence shown here is derived from an EMBL/GenBank/DDBJ whole genome shotgun (WGS) entry which is preliminary data.</text>
</comment>